<dbReference type="OMA" id="CEVRPRE"/>
<reference evidence="2" key="2">
    <citation type="submission" date="2025-09" db="UniProtKB">
        <authorList>
            <consortium name="Ensembl"/>
        </authorList>
    </citation>
    <scope>IDENTIFICATION</scope>
</reference>
<name>A0A669PVN1_PHACC</name>
<feature type="region of interest" description="Disordered" evidence="1">
    <location>
        <begin position="116"/>
        <end position="282"/>
    </location>
</feature>
<organism evidence="2 3">
    <name type="scientific">Phasianus colchicus</name>
    <name type="common">Common pheasant</name>
    <dbReference type="NCBI Taxonomy" id="9054"/>
    <lineage>
        <taxon>Eukaryota</taxon>
        <taxon>Metazoa</taxon>
        <taxon>Chordata</taxon>
        <taxon>Craniata</taxon>
        <taxon>Vertebrata</taxon>
        <taxon>Euteleostomi</taxon>
        <taxon>Archelosauria</taxon>
        <taxon>Archosauria</taxon>
        <taxon>Dinosauria</taxon>
        <taxon>Saurischia</taxon>
        <taxon>Theropoda</taxon>
        <taxon>Coelurosauria</taxon>
        <taxon>Aves</taxon>
        <taxon>Neognathae</taxon>
        <taxon>Galloanserae</taxon>
        <taxon>Galliformes</taxon>
        <taxon>Phasianidae</taxon>
        <taxon>Phasianinae</taxon>
        <taxon>Phasianus</taxon>
    </lineage>
</organism>
<reference evidence="2" key="1">
    <citation type="submission" date="2025-08" db="UniProtKB">
        <authorList>
            <consortium name="Ensembl"/>
        </authorList>
    </citation>
    <scope>IDENTIFICATION</scope>
</reference>
<evidence type="ECO:0000313" key="3">
    <source>
        <dbReference type="Proteomes" id="UP000472261"/>
    </source>
</evidence>
<feature type="compositionally biased region" description="Basic and acidic residues" evidence="1">
    <location>
        <begin position="191"/>
        <end position="200"/>
    </location>
</feature>
<feature type="region of interest" description="Disordered" evidence="1">
    <location>
        <begin position="31"/>
        <end position="53"/>
    </location>
</feature>
<feature type="compositionally biased region" description="Polar residues" evidence="1">
    <location>
        <begin position="123"/>
        <end position="132"/>
    </location>
</feature>
<dbReference type="AlphaFoldDB" id="A0A669PVN1"/>
<evidence type="ECO:0000313" key="2">
    <source>
        <dbReference type="Ensembl" id="ENSPCLP00000005716.1"/>
    </source>
</evidence>
<proteinExistence type="predicted"/>
<evidence type="ECO:0000256" key="1">
    <source>
        <dbReference type="SAM" id="MobiDB-lite"/>
    </source>
</evidence>
<accession>A0A669PVN1</accession>
<keyword evidence="3" id="KW-1185">Reference proteome</keyword>
<dbReference type="Proteomes" id="UP000472261">
    <property type="component" value="Unplaced"/>
</dbReference>
<feature type="compositionally biased region" description="Polar residues" evidence="1">
    <location>
        <begin position="254"/>
        <end position="263"/>
    </location>
</feature>
<protein>
    <submittedName>
        <fullName evidence="2">Uncharacterized protein</fullName>
    </submittedName>
</protein>
<sequence length="358" mass="36758">MHTVRSCSKASKSTRSLHKGFCVTPLNSGASLQRGPQCCRQPHQRSGKEDRIRSGADLLLGQVVGRGALGAEPAQVGQRDVDEVLEQPALLQGAPHGRQTPHGRPRRLAAPLLPLQHAGGSQGSRSIHSSASERPGRRGGGDGGGSGGQGRKEGGREGRRRLAPPRSPLLSGQLPRIGTQRAEPAPRQRPSRADGGDSARGRGRPLRLSIPASAVPASAPASASPCLPRQFPPQPLAALSPPHGPSGPRRYAGTRTSAQTSPAVGTPRDGERGDAGPGPVRPVGCAAAGGRVVPLRSGSGGSLCPQMPSCHRNRNGAERGVRTVLSVFGTVPRSPLVIPGASAEAVVKPEALELCSSG</sequence>
<dbReference type="Ensembl" id="ENSPCLT00000007893.1">
    <property type="protein sequence ID" value="ENSPCLP00000005716.1"/>
    <property type="gene ID" value="ENSPCLG00000004824.1"/>
</dbReference>
<feature type="compositionally biased region" description="Low complexity" evidence="1">
    <location>
        <begin position="211"/>
        <end position="225"/>
    </location>
</feature>